<protein>
    <submittedName>
        <fullName evidence="7">Histidine decarboxylase</fullName>
        <ecNumber evidence="7">4.1.1.22</ecNumber>
    </submittedName>
</protein>
<dbReference type="InterPro" id="IPR002129">
    <property type="entry name" value="PyrdxlP-dep_de-COase"/>
</dbReference>
<evidence type="ECO:0000256" key="6">
    <source>
        <dbReference type="SAM" id="MobiDB-lite"/>
    </source>
</evidence>
<evidence type="ECO:0000313" key="7">
    <source>
        <dbReference type="EMBL" id="VAW76469.1"/>
    </source>
</evidence>
<dbReference type="GO" id="GO:0019752">
    <property type="term" value="P:carboxylic acid metabolic process"/>
    <property type="evidence" value="ECO:0007669"/>
    <property type="project" value="InterPro"/>
</dbReference>
<accession>A0A3B0YQ70</accession>
<dbReference type="InterPro" id="IPR021115">
    <property type="entry name" value="Pyridoxal-P_BS"/>
</dbReference>
<gene>
    <name evidence="7" type="ORF">MNBD_GAMMA12-3670</name>
</gene>
<keyword evidence="4" id="KW-0663">Pyridoxal phosphate</keyword>
<evidence type="ECO:0000256" key="4">
    <source>
        <dbReference type="ARBA" id="ARBA00022898"/>
    </source>
</evidence>
<dbReference type="NCBIfam" id="NF002748">
    <property type="entry name" value="PRK02769.1"/>
    <property type="match status" value="1"/>
</dbReference>
<keyword evidence="5 7" id="KW-0456">Lyase</keyword>
<dbReference type="InterPro" id="IPR015422">
    <property type="entry name" value="PyrdxlP-dep_Trfase_small"/>
</dbReference>
<evidence type="ECO:0000256" key="1">
    <source>
        <dbReference type="ARBA" id="ARBA00001933"/>
    </source>
</evidence>
<keyword evidence="3" id="KW-0210">Decarboxylase</keyword>
<dbReference type="Gene3D" id="3.40.640.10">
    <property type="entry name" value="Type I PLP-dependent aspartate aminotransferase-like (Major domain)"/>
    <property type="match status" value="1"/>
</dbReference>
<reference evidence="7" key="1">
    <citation type="submission" date="2018-06" db="EMBL/GenBank/DDBJ databases">
        <authorList>
            <person name="Zhirakovskaya E."/>
        </authorList>
    </citation>
    <scope>NUCLEOTIDE SEQUENCE</scope>
</reference>
<name>A0A3B0YQ70_9ZZZZ</name>
<dbReference type="SUPFAM" id="SSF53383">
    <property type="entry name" value="PLP-dependent transferases"/>
    <property type="match status" value="1"/>
</dbReference>
<feature type="region of interest" description="Disordered" evidence="6">
    <location>
        <begin position="1"/>
        <end position="21"/>
    </location>
</feature>
<dbReference type="PANTHER" id="PTHR46101">
    <property type="match status" value="1"/>
</dbReference>
<dbReference type="AlphaFoldDB" id="A0A3B0YQ70"/>
<dbReference type="Gene3D" id="3.90.1150.10">
    <property type="entry name" value="Aspartate Aminotransferase, domain 1"/>
    <property type="match status" value="1"/>
</dbReference>
<dbReference type="Pfam" id="PF00282">
    <property type="entry name" value="Pyridoxal_deC"/>
    <property type="match status" value="1"/>
</dbReference>
<organism evidence="7">
    <name type="scientific">hydrothermal vent metagenome</name>
    <dbReference type="NCBI Taxonomy" id="652676"/>
    <lineage>
        <taxon>unclassified sequences</taxon>
        <taxon>metagenomes</taxon>
        <taxon>ecological metagenomes</taxon>
    </lineage>
</organism>
<dbReference type="EMBL" id="UOFL01000108">
    <property type="protein sequence ID" value="VAW76469.1"/>
    <property type="molecule type" value="Genomic_DNA"/>
</dbReference>
<evidence type="ECO:0000256" key="3">
    <source>
        <dbReference type="ARBA" id="ARBA00022793"/>
    </source>
</evidence>
<dbReference type="InterPro" id="IPR015424">
    <property type="entry name" value="PyrdxlP-dep_Trfase"/>
</dbReference>
<evidence type="ECO:0000256" key="2">
    <source>
        <dbReference type="ARBA" id="ARBA00009533"/>
    </source>
</evidence>
<proteinExistence type="inferred from homology"/>
<dbReference type="InterPro" id="IPR051151">
    <property type="entry name" value="Group_II_Decarboxylase"/>
</dbReference>
<dbReference type="InterPro" id="IPR015421">
    <property type="entry name" value="PyrdxlP-dep_Trfase_major"/>
</dbReference>
<dbReference type="GO" id="GO:0030170">
    <property type="term" value="F:pyridoxal phosphate binding"/>
    <property type="evidence" value="ECO:0007669"/>
    <property type="project" value="InterPro"/>
</dbReference>
<dbReference type="PANTHER" id="PTHR46101:SF2">
    <property type="entry name" value="SERINE DECARBOXYLASE"/>
    <property type="match status" value="1"/>
</dbReference>
<dbReference type="GO" id="GO:0004398">
    <property type="term" value="F:histidine decarboxylase activity"/>
    <property type="evidence" value="ECO:0007669"/>
    <property type="project" value="UniProtKB-EC"/>
</dbReference>
<evidence type="ECO:0000256" key="5">
    <source>
        <dbReference type="ARBA" id="ARBA00023239"/>
    </source>
</evidence>
<sequence>MSQNRPSDFPSSDASKNPLSQDTEQRLDELFEYIKIESQNFLGYPCNQSFDYSALDRFVSYALNNIGDPFLPSTFKLNTHTIECEVIEQFARYSRADPKDIWGYVNNGGTEGNMYGFYLARELYPEGMVYYSEDTHYSVSKILRLLKSKSIMIKSQENGEVDYDDLRETIRIHRDSPPIIFANIGTTMKGAVDNLDTIKKILHELALPGHYIHADAALSGMILPFVDDPVPFGFDAGIDSISISGHKMIGAPFPCGVVLAREKNVKRIARSVEYIGTLDTTLSGSRNGLSPLFLWYALRQHGEKGFKRIIQSCFEIADYAIAELDQLDLHPWRNKNSNSVVFDRPTEEIVHQWQLAVQGTLAHIITMPHVGKDHINRLVIDLKKSMSKS</sequence>
<comment type="cofactor">
    <cofactor evidence="1">
        <name>pyridoxal 5'-phosphate</name>
        <dbReference type="ChEBI" id="CHEBI:597326"/>
    </cofactor>
</comment>
<dbReference type="PROSITE" id="PS00392">
    <property type="entry name" value="DDC_GAD_HDC_YDC"/>
    <property type="match status" value="1"/>
</dbReference>
<dbReference type="EC" id="4.1.1.22" evidence="7"/>
<comment type="similarity">
    <text evidence="2">Belongs to the group II decarboxylase family.</text>
</comment>